<dbReference type="SMART" id="SM00014">
    <property type="entry name" value="acidPPc"/>
    <property type="match status" value="1"/>
</dbReference>
<comment type="caution">
    <text evidence="9">The sequence shown here is derived from an EMBL/GenBank/DDBJ whole genome shotgun (WGS) entry which is preliminary data.</text>
</comment>
<evidence type="ECO:0000313" key="9">
    <source>
        <dbReference type="EMBL" id="MEW9854780.1"/>
    </source>
</evidence>
<name>A0ABV3RB81_9SPHN</name>
<evidence type="ECO:0000256" key="3">
    <source>
        <dbReference type="ARBA" id="ARBA00022692"/>
    </source>
</evidence>
<protein>
    <submittedName>
        <fullName evidence="9">Phosphatase PAP2 family protein</fullName>
    </submittedName>
</protein>
<comment type="subcellular location">
    <subcellularLocation>
        <location evidence="1">Cell membrane</location>
        <topology evidence="1">Multi-pass membrane protein</topology>
    </subcellularLocation>
</comment>
<dbReference type="PANTHER" id="PTHR14969">
    <property type="entry name" value="SPHINGOSINE-1-PHOSPHATE PHOSPHOHYDROLASE"/>
    <property type="match status" value="1"/>
</dbReference>
<keyword evidence="5" id="KW-1133">Transmembrane helix</keyword>
<organism evidence="9 10">
    <name type="scientific">Novosphingobium rhizovicinum</name>
    <dbReference type="NCBI Taxonomy" id="3228928"/>
    <lineage>
        <taxon>Bacteria</taxon>
        <taxon>Pseudomonadati</taxon>
        <taxon>Pseudomonadota</taxon>
        <taxon>Alphaproteobacteria</taxon>
        <taxon>Sphingomonadales</taxon>
        <taxon>Sphingomonadaceae</taxon>
        <taxon>Novosphingobium</taxon>
    </lineage>
</organism>
<dbReference type="InterPro" id="IPR000326">
    <property type="entry name" value="PAP2/HPO"/>
</dbReference>
<keyword evidence="4" id="KW-0378">Hydrolase</keyword>
<keyword evidence="3" id="KW-0812">Transmembrane</keyword>
<evidence type="ECO:0000256" key="2">
    <source>
        <dbReference type="ARBA" id="ARBA00022475"/>
    </source>
</evidence>
<evidence type="ECO:0000259" key="8">
    <source>
        <dbReference type="SMART" id="SM00014"/>
    </source>
</evidence>
<evidence type="ECO:0000256" key="5">
    <source>
        <dbReference type="ARBA" id="ARBA00022989"/>
    </source>
</evidence>
<evidence type="ECO:0000313" key="10">
    <source>
        <dbReference type="Proteomes" id="UP001556118"/>
    </source>
</evidence>
<gene>
    <name evidence="9" type="ORF">ABUH87_06265</name>
</gene>
<dbReference type="PANTHER" id="PTHR14969:SF62">
    <property type="entry name" value="DECAPRENYLPHOSPHORYL-5-PHOSPHORIBOSE PHOSPHATASE RV3807C-RELATED"/>
    <property type="match status" value="1"/>
</dbReference>
<feature type="compositionally biased region" description="Basic and acidic residues" evidence="7">
    <location>
        <begin position="102"/>
        <end position="120"/>
    </location>
</feature>
<evidence type="ECO:0000256" key="4">
    <source>
        <dbReference type="ARBA" id="ARBA00022801"/>
    </source>
</evidence>
<evidence type="ECO:0000256" key="6">
    <source>
        <dbReference type="ARBA" id="ARBA00023136"/>
    </source>
</evidence>
<dbReference type="Gene3D" id="1.20.144.10">
    <property type="entry name" value="Phosphatidic acid phosphatase type 2/haloperoxidase"/>
    <property type="match status" value="1"/>
</dbReference>
<dbReference type="RefSeq" id="WP_367771304.1">
    <property type="nucleotide sequence ID" value="NZ_JBFNXR010000021.1"/>
</dbReference>
<reference evidence="9 10" key="1">
    <citation type="submission" date="2024-06" db="EMBL/GenBank/DDBJ databases">
        <title>Novosphingobium rhizovicinus M1R2S20.</title>
        <authorList>
            <person name="Sun J.-Q."/>
        </authorList>
    </citation>
    <scope>NUCLEOTIDE SEQUENCE [LARGE SCALE GENOMIC DNA]</scope>
    <source>
        <strain evidence="9 10">M1R2S20</strain>
    </source>
</reference>
<dbReference type="SUPFAM" id="SSF48317">
    <property type="entry name" value="Acid phosphatase/Vanadium-dependent haloperoxidase"/>
    <property type="match status" value="1"/>
</dbReference>
<keyword evidence="2" id="KW-1003">Cell membrane</keyword>
<feature type="region of interest" description="Disordered" evidence="7">
    <location>
        <begin position="95"/>
        <end position="122"/>
    </location>
</feature>
<sequence>MTAKIDTNAVGEAALDLDHRIHELAEPAREKPLVKVLGFLSEVGDQPQLRLLCGATIAVGIWRADVRLVGTGMRMLLAHECATLVKDMVKRRVNRRRPRSAWGKDQEKPRSGSSLDKEENSFPSGHSAGALAVACAFSAAYPPYRGTALLAAGSVAAAQVPRCAHYPSDVGAGLAIGAASGTIVTAAWHLGRRSLATMLRLLSRQ</sequence>
<dbReference type="Proteomes" id="UP001556118">
    <property type="component" value="Unassembled WGS sequence"/>
</dbReference>
<feature type="domain" description="Phosphatidic acid phosphatase type 2/haloperoxidase" evidence="8">
    <location>
        <begin position="72"/>
        <end position="185"/>
    </location>
</feature>
<dbReference type="Pfam" id="PF01569">
    <property type="entry name" value="PAP2"/>
    <property type="match status" value="1"/>
</dbReference>
<dbReference type="InterPro" id="IPR036938">
    <property type="entry name" value="PAP2/HPO_sf"/>
</dbReference>
<proteinExistence type="predicted"/>
<evidence type="ECO:0000256" key="7">
    <source>
        <dbReference type="SAM" id="MobiDB-lite"/>
    </source>
</evidence>
<keyword evidence="10" id="KW-1185">Reference proteome</keyword>
<accession>A0ABV3RB81</accession>
<keyword evidence="6" id="KW-0472">Membrane</keyword>
<evidence type="ECO:0000256" key="1">
    <source>
        <dbReference type="ARBA" id="ARBA00004651"/>
    </source>
</evidence>
<dbReference type="EMBL" id="JBFNXR010000021">
    <property type="protein sequence ID" value="MEW9854780.1"/>
    <property type="molecule type" value="Genomic_DNA"/>
</dbReference>